<dbReference type="InterPro" id="IPR050065">
    <property type="entry name" value="GlmU-like"/>
</dbReference>
<comment type="similarity">
    <text evidence="4 20">In the C-terminal section; belongs to the transferase hexapeptide repeat family.</text>
</comment>
<sequence>MDFSVMILAAGAGTRMRSSKPKVLHSICGKPMIFYIVREALAVSGDVHIVLYHQREMIQSYLQECLKSGELKGNLTFHIQNHREFPGTGGAFFESECDLGSEGKKIIDFAYPRVVVLNGDTPLITKTSIENLAKSSLQDASDCTAKNASAKAYTKITISTMKLENPQGYGRIIFEGKSIEAIVEEKDCTREEKLLNIVNAGIYAFDREILSEFCPKISNDNAQKEFYLTDVIALARKSGVRIGAFEGCRDEFMGVNTKNELAKAEEKKLEILRNEAMKNGVIMHLPSSIYIEEGVEFEGECELENGVVIKGKCLIKDSIIKSHSVVESSKIISSDIGPFAHIRPKSVIDSTHIGNFVETKAADLRGVKAGHLSYLGDCEIGRGSNVGAGVITCNYDGKAKHKTRVGENVFIGSDTQLVAPVNVESSVLIAAGSTITNDIKSGDLAISRVKQVNKAGFFKKFFGDK</sequence>
<feature type="binding site" evidence="20">
    <location>
        <begin position="394"/>
        <end position="395"/>
    </location>
    <ligand>
        <name>acetyl-CoA</name>
        <dbReference type="ChEBI" id="CHEBI:57288"/>
    </ligand>
</feature>
<dbReference type="Gene3D" id="2.160.10.10">
    <property type="entry name" value="Hexapeptide repeat proteins"/>
    <property type="match status" value="1"/>
</dbReference>
<feature type="binding site" evidence="20">
    <location>
        <position position="431"/>
    </location>
    <ligand>
        <name>acetyl-CoA</name>
        <dbReference type="ChEBI" id="CHEBI:57288"/>
    </ligand>
</feature>
<dbReference type="PROSITE" id="PS00101">
    <property type="entry name" value="HEXAPEP_TRANSFERASES"/>
    <property type="match status" value="1"/>
</dbReference>
<evidence type="ECO:0000256" key="7">
    <source>
        <dbReference type="ARBA" id="ARBA00022679"/>
    </source>
</evidence>
<keyword evidence="7 20" id="KW-0808">Transferase</keyword>
<keyword evidence="16 20" id="KW-0961">Cell wall biogenesis/degradation</keyword>
<comment type="subunit">
    <text evidence="20">Homotrimer.</text>
</comment>
<dbReference type="NCBIfam" id="TIGR01173">
    <property type="entry name" value="glmU"/>
    <property type="match status" value="1"/>
</dbReference>
<keyword evidence="23" id="KW-1185">Reference proteome</keyword>
<dbReference type="Pfam" id="PF14602">
    <property type="entry name" value="Hexapep_2"/>
    <property type="match status" value="1"/>
</dbReference>
<evidence type="ECO:0000256" key="1">
    <source>
        <dbReference type="ARBA" id="ARBA00004496"/>
    </source>
</evidence>
<evidence type="ECO:0000256" key="3">
    <source>
        <dbReference type="ARBA" id="ARBA00005208"/>
    </source>
</evidence>
<dbReference type="PANTHER" id="PTHR43584:SF3">
    <property type="entry name" value="BIFUNCTIONAL PROTEIN GLMU"/>
    <property type="match status" value="1"/>
</dbReference>
<evidence type="ECO:0000256" key="5">
    <source>
        <dbReference type="ARBA" id="ARBA00007947"/>
    </source>
</evidence>
<dbReference type="CDD" id="cd02540">
    <property type="entry name" value="GT2_GlmU_N_bac"/>
    <property type="match status" value="1"/>
</dbReference>
<comment type="caution">
    <text evidence="22">The sequence shown here is derived from an EMBL/GenBank/DDBJ whole genome shotgun (WGS) entry which is preliminary data.</text>
</comment>
<dbReference type="InterPro" id="IPR005835">
    <property type="entry name" value="NTP_transferase_dom"/>
</dbReference>
<dbReference type="EC" id="2.3.1.157" evidence="20"/>
<keyword evidence="10 20" id="KW-0677">Repeat</keyword>
<dbReference type="RefSeq" id="WP_023928385.1">
    <property type="nucleotide sequence ID" value="NZ_KI669455.1"/>
</dbReference>
<dbReference type="SUPFAM" id="SSF51161">
    <property type="entry name" value="Trimeric LpxA-like enzymes"/>
    <property type="match status" value="1"/>
</dbReference>
<dbReference type="PANTHER" id="PTHR43584">
    <property type="entry name" value="NUCLEOTIDYL TRANSFERASE"/>
    <property type="match status" value="1"/>
</dbReference>
<dbReference type="GO" id="GO:0006048">
    <property type="term" value="P:UDP-N-acetylglucosamine biosynthetic process"/>
    <property type="evidence" value="ECO:0007669"/>
    <property type="project" value="UniProtKB-UniPathway"/>
</dbReference>
<evidence type="ECO:0000313" key="22">
    <source>
        <dbReference type="EMBL" id="ETD22837.1"/>
    </source>
</evidence>
<evidence type="ECO:0000256" key="2">
    <source>
        <dbReference type="ARBA" id="ARBA00005166"/>
    </source>
</evidence>
<evidence type="ECO:0000256" key="9">
    <source>
        <dbReference type="ARBA" id="ARBA00022723"/>
    </source>
</evidence>
<evidence type="ECO:0000256" key="20">
    <source>
        <dbReference type="HAMAP-Rule" id="MF_01631"/>
    </source>
</evidence>
<dbReference type="InterPro" id="IPR038009">
    <property type="entry name" value="GlmU_C_LbH"/>
</dbReference>
<dbReference type="GO" id="GO:0000287">
    <property type="term" value="F:magnesium ion binding"/>
    <property type="evidence" value="ECO:0007669"/>
    <property type="project" value="UniProtKB-UniRule"/>
</dbReference>
<evidence type="ECO:0000256" key="14">
    <source>
        <dbReference type="ARBA" id="ARBA00023268"/>
    </source>
</evidence>
<feature type="binding site" evidence="20">
    <location>
        <begin position="8"/>
        <end position="11"/>
    </location>
    <ligand>
        <name>UDP-N-acetyl-alpha-D-glucosamine</name>
        <dbReference type="ChEBI" id="CHEBI:57705"/>
    </ligand>
</feature>
<feature type="domain" description="Nucleotidyl transferase" evidence="21">
    <location>
        <begin position="6"/>
        <end position="239"/>
    </location>
</feature>
<feature type="binding site" evidence="20">
    <location>
        <position position="360"/>
    </location>
    <ligand>
        <name>UDP-N-acetyl-alpha-D-glucosamine</name>
        <dbReference type="ChEBI" id="CHEBI:57705"/>
    </ligand>
</feature>
<feature type="binding site" evidence="20">
    <location>
        <begin position="87"/>
        <end position="88"/>
    </location>
    <ligand>
        <name>UDP-N-acetyl-alpha-D-glucosamine</name>
        <dbReference type="ChEBI" id="CHEBI:57705"/>
    </ligand>
</feature>
<comment type="similarity">
    <text evidence="5 20">In the N-terminal section; belongs to the N-acetylglucosamine-1-phosphate uridyltransferase family.</text>
</comment>
<accession>V8C6Y9</accession>
<dbReference type="STRING" id="1357400.HMPREF2086_01636"/>
<feature type="binding site" evidence="20">
    <location>
        <position position="385"/>
    </location>
    <ligand>
        <name>UDP-N-acetyl-alpha-D-glucosamine</name>
        <dbReference type="ChEBI" id="CHEBI:57705"/>
    </ligand>
</feature>
<reference evidence="22 23" key="1">
    <citation type="journal article" date="2014" name="Genome Announc.">
        <title>Draft genome sequences of six enterohepatic helicobacter species isolated from humans and one from rhesus macaques.</title>
        <authorList>
            <person name="Shen Z."/>
            <person name="Sheh A."/>
            <person name="Young S.K."/>
            <person name="Abouelliel A."/>
            <person name="Ward D.V."/>
            <person name="Earl A.M."/>
            <person name="Fox J.G."/>
        </authorList>
    </citation>
    <scope>NUCLEOTIDE SEQUENCE [LARGE SCALE GENOMIC DNA]</scope>
    <source>
        <strain evidence="22 23">MIT 99-5501</strain>
    </source>
</reference>
<evidence type="ECO:0000256" key="15">
    <source>
        <dbReference type="ARBA" id="ARBA00023315"/>
    </source>
</evidence>
<dbReference type="PATRIC" id="fig|1357400.3.peg.2196"/>
<feature type="region of interest" description="N-acetyltransferase" evidence="20">
    <location>
        <begin position="280"/>
        <end position="465"/>
    </location>
</feature>
<comment type="pathway">
    <text evidence="2 20">Nucleotide-sugar biosynthesis; UDP-N-acetyl-alpha-D-glucosamine biosynthesis; N-acetyl-alpha-D-glucosamine 1-phosphate from alpha-D-glucosamine 6-phosphate (route II): step 2/2.</text>
</comment>
<feature type="region of interest" description="Linker" evidence="20">
    <location>
        <begin position="259"/>
        <end position="279"/>
    </location>
</feature>
<feature type="binding site" evidence="20">
    <location>
        <position position="388"/>
    </location>
    <ligand>
        <name>acetyl-CoA</name>
        <dbReference type="ChEBI" id="CHEBI:57288"/>
    </ligand>
</feature>
<dbReference type="eggNOG" id="COG1207">
    <property type="taxonomic scope" value="Bacteria"/>
</dbReference>
<comment type="pathway">
    <text evidence="20">Bacterial outer membrane biogenesis; LPS lipid A biosynthesis.</text>
</comment>
<dbReference type="GO" id="GO:0071555">
    <property type="term" value="P:cell wall organization"/>
    <property type="evidence" value="ECO:0007669"/>
    <property type="project" value="UniProtKB-KW"/>
</dbReference>
<dbReference type="GO" id="GO:0016020">
    <property type="term" value="C:membrane"/>
    <property type="evidence" value="ECO:0007669"/>
    <property type="project" value="GOC"/>
</dbReference>
<dbReference type="GO" id="GO:0019134">
    <property type="term" value="F:glucosamine-1-phosphate N-acetyltransferase activity"/>
    <property type="evidence" value="ECO:0007669"/>
    <property type="project" value="UniProtKB-UniRule"/>
</dbReference>
<dbReference type="HAMAP" id="MF_01631">
    <property type="entry name" value="GlmU"/>
    <property type="match status" value="1"/>
</dbReference>
<dbReference type="UniPathway" id="UPA00113">
    <property type="reaction ID" value="UER00532"/>
</dbReference>
<dbReference type="InterPro" id="IPR001451">
    <property type="entry name" value="Hexapep"/>
</dbReference>
<feature type="binding site" evidence="20">
    <location>
        <position position="448"/>
    </location>
    <ligand>
        <name>acetyl-CoA</name>
        <dbReference type="ChEBI" id="CHEBI:57288"/>
    </ligand>
</feature>
<evidence type="ECO:0000256" key="4">
    <source>
        <dbReference type="ARBA" id="ARBA00007707"/>
    </source>
</evidence>
<keyword evidence="15 20" id="KW-0012">Acyltransferase</keyword>
<keyword evidence="8 20" id="KW-0548">Nucleotidyltransferase</keyword>
<comment type="catalytic activity">
    <reaction evidence="18 20">
        <text>N-acetyl-alpha-D-glucosamine 1-phosphate + UTP + H(+) = UDP-N-acetyl-alpha-D-glucosamine + diphosphate</text>
        <dbReference type="Rhea" id="RHEA:13509"/>
        <dbReference type="ChEBI" id="CHEBI:15378"/>
        <dbReference type="ChEBI" id="CHEBI:33019"/>
        <dbReference type="ChEBI" id="CHEBI:46398"/>
        <dbReference type="ChEBI" id="CHEBI:57705"/>
        <dbReference type="ChEBI" id="CHEBI:57776"/>
        <dbReference type="EC" id="2.7.7.23"/>
    </reaction>
</comment>
<comment type="pathway">
    <text evidence="3 20">Nucleotide-sugar biosynthesis; UDP-N-acetyl-alpha-D-glucosamine biosynthesis; UDP-N-acetyl-alpha-D-glucosamine from N-acetyl-alpha-D-glucosamine 1-phosphate: step 1/1.</text>
</comment>
<comment type="cofactor">
    <cofactor evidence="20">
        <name>Mg(2+)</name>
        <dbReference type="ChEBI" id="CHEBI:18420"/>
    </cofactor>
    <text evidence="20">Binds 1 Mg(2+) ion per subunit.</text>
</comment>
<dbReference type="OrthoDB" id="9775031at2"/>
<keyword evidence="13 20" id="KW-0573">Peptidoglycan synthesis</keyword>
<feature type="binding site" evidence="20">
    <location>
        <position position="374"/>
    </location>
    <ligand>
        <name>UDP-N-acetyl-alpha-D-glucosamine</name>
        <dbReference type="ChEBI" id="CHEBI:57705"/>
    </ligand>
</feature>
<protein>
    <recommendedName>
        <fullName evidence="20">Bifunctional protein GlmU</fullName>
    </recommendedName>
    <domain>
        <recommendedName>
            <fullName evidence="20">UDP-N-acetylglucosamine pyrophosphorylase</fullName>
            <ecNumber evidence="20">2.7.7.23</ecNumber>
        </recommendedName>
        <alternativeName>
            <fullName evidence="20">N-acetylglucosamine-1-phosphate uridyltransferase</fullName>
        </alternativeName>
    </domain>
    <domain>
        <recommendedName>
            <fullName evidence="20">Glucosamine-1-phosphate N-acetyltransferase</fullName>
            <ecNumber evidence="20">2.3.1.157</ecNumber>
        </recommendedName>
    </domain>
</protein>
<keyword evidence="6 20" id="KW-0963">Cytoplasm</keyword>
<dbReference type="GO" id="GO:0005737">
    <property type="term" value="C:cytoplasm"/>
    <property type="evidence" value="ECO:0007669"/>
    <property type="project" value="UniProtKB-SubCell"/>
</dbReference>
<dbReference type="GO" id="GO:0009252">
    <property type="term" value="P:peptidoglycan biosynthetic process"/>
    <property type="evidence" value="ECO:0007669"/>
    <property type="project" value="UniProtKB-UniRule"/>
</dbReference>
<feature type="binding site" evidence="20">
    <location>
        <position position="184"/>
    </location>
    <ligand>
        <name>UDP-N-acetyl-alpha-D-glucosamine</name>
        <dbReference type="ChEBI" id="CHEBI:57705"/>
    </ligand>
</feature>
<feature type="region of interest" description="Pyrophosphorylase" evidence="20">
    <location>
        <begin position="1"/>
        <end position="258"/>
    </location>
</feature>
<feature type="binding site" evidence="20">
    <location>
        <position position="22"/>
    </location>
    <ligand>
        <name>UDP-N-acetyl-alpha-D-glucosamine</name>
        <dbReference type="ChEBI" id="CHEBI:57705"/>
    </ligand>
</feature>
<organism evidence="22 23">
    <name type="scientific">Helicobacter macacae MIT 99-5501</name>
    <dbReference type="NCBI Taxonomy" id="1357400"/>
    <lineage>
        <taxon>Bacteria</taxon>
        <taxon>Pseudomonadati</taxon>
        <taxon>Campylobacterota</taxon>
        <taxon>Epsilonproteobacteria</taxon>
        <taxon>Campylobacterales</taxon>
        <taxon>Helicobacteraceae</taxon>
        <taxon>Helicobacter</taxon>
    </lineage>
</organism>
<dbReference type="Pfam" id="PF00483">
    <property type="entry name" value="NTP_transferase"/>
    <property type="match status" value="1"/>
</dbReference>
<dbReference type="Gene3D" id="3.90.550.10">
    <property type="entry name" value="Spore Coat Polysaccharide Biosynthesis Protein SpsA, Chain A"/>
    <property type="match status" value="1"/>
</dbReference>
<dbReference type="GO" id="GO:0009245">
    <property type="term" value="P:lipid A biosynthetic process"/>
    <property type="evidence" value="ECO:0007669"/>
    <property type="project" value="UniProtKB-UniRule"/>
</dbReference>
<keyword evidence="9 20" id="KW-0479">Metal-binding</keyword>
<evidence type="ECO:0000256" key="13">
    <source>
        <dbReference type="ARBA" id="ARBA00022984"/>
    </source>
</evidence>
<feature type="binding site" evidence="20">
    <location>
        <position position="170"/>
    </location>
    <ligand>
        <name>UDP-N-acetyl-alpha-D-glucosamine</name>
        <dbReference type="ChEBI" id="CHEBI:57705"/>
    </ligand>
</feature>
<feature type="binding site" evidence="20">
    <location>
        <position position="199"/>
    </location>
    <ligand>
        <name>UDP-N-acetyl-alpha-D-glucosamine</name>
        <dbReference type="ChEBI" id="CHEBI:57705"/>
    </ligand>
</feature>
<dbReference type="AlphaFoldDB" id="V8C6Y9"/>
<evidence type="ECO:0000256" key="17">
    <source>
        <dbReference type="ARBA" id="ARBA00048247"/>
    </source>
</evidence>
<feature type="binding site" evidence="20">
    <location>
        <position position="343"/>
    </location>
    <ligand>
        <name>UDP-N-acetyl-alpha-D-glucosamine</name>
        <dbReference type="ChEBI" id="CHEBI:57705"/>
    </ligand>
</feature>
<keyword evidence="12 20" id="KW-0133">Cell shape</keyword>
<gene>
    <name evidence="20" type="primary">glmU</name>
    <name evidence="22" type="ORF">HMPREF2086_01636</name>
</gene>
<feature type="binding site" evidence="20">
    <location>
        <position position="413"/>
    </location>
    <ligand>
        <name>acetyl-CoA</name>
        <dbReference type="ChEBI" id="CHEBI:57288"/>
    </ligand>
</feature>
<comment type="caution">
    <text evidence="20">Lacks conserved residue(s) required for the propagation of feature annotation.</text>
</comment>
<dbReference type="CDD" id="cd03353">
    <property type="entry name" value="LbH_GlmU_C"/>
    <property type="match status" value="1"/>
</dbReference>
<feature type="binding site" evidence="20">
    <location>
        <position position="256"/>
    </location>
    <ligand>
        <name>UDP-N-acetyl-alpha-D-glucosamine</name>
        <dbReference type="ChEBI" id="CHEBI:57705"/>
    </ligand>
</feature>
<feature type="binding site" evidence="20">
    <location>
        <position position="256"/>
    </location>
    <ligand>
        <name>Mg(2+)</name>
        <dbReference type="ChEBI" id="CHEBI:18420"/>
    </ligand>
</feature>
<comment type="subcellular location">
    <subcellularLocation>
        <location evidence="1 20">Cytoplasm</location>
    </subcellularLocation>
</comment>
<dbReference type="Proteomes" id="UP000018731">
    <property type="component" value="Unassembled WGS sequence"/>
</dbReference>
<dbReference type="InterPro" id="IPR011004">
    <property type="entry name" value="Trimer_LpxA-like_sf"/>
</dbReference>
<proteinExistence type="inferred from homology"/>
<dbReference type="EC" id="2.7.7.23" evidence="20"/>
<feature type="active site" description="Proton acceptor" evidence="20">
    <location>
        <position position="371"/>
    </location>
</feature>
<keyword evidence="11 20" id="KW-0460">Magnesium</keyword>
<dbReference type="GO" id="GO:0000902">
    <property type="term" value="P:cell morphogenesis"/>
    <property type="evidence" value="ECO:0007669"/>
    <property type="project" value="UniProtKB-UniRule"/>
</dbReference>
<comment type="function">
    <text evidence="19 20">Catalyzes the last two sequential reactions in the de novo biosynthetic pathway for UDP-N-acetylglucosamine (UDP-GlcNAc). The C-terminal domain catalyzes the transfer of acetyl group from acetyl coenzyme A to glucosamine-1-phosphate (GlcN-1-P) to produce N-acetylglucosamine-1-phosphate (GlcNAc-1-P), which is converted into UDP-GlcNAc by the transfer of uridine 5-monophosphate (from uridine 5-triphosphate), a reaction catalyzed by the N-terminal domain.</text>
</comment>
<dbReference type="GO" id="GO:0003977">
    <property type="term" value="F:UDP-N-acetylglucosamine diphosphorylase activity"/>
    <property type="evidence" value="ECO:0007669"/>
    <property type="project" value="UniProtKB-UniRule"/>
</dbReference>
<dbReference type="InterPro" id="IPR005882">
    <property type="entry name" value="Bifunctional_GlmU"/>
</dbReference>
<evidence type="ECO:0000256" key="18">
    <source>
        <dbReference type="ARBA" id="ARBA00048493"/>
    </source>
</evidence>
<dbReference type="NCBIfam" id="NF010939">
    <property type="entry name" value="PRK14359.1"/>
    <property type="match status" value="1"/>
</dbReference>
<comment type="catalytic activity">
    <reaction evidence="17 20">
        <text>alpha-D-glucosamine 1-phosphate + acetyl-CoA = N-acetyl-alpha-D-glucosamine 1-phosphate + CoA + H(+)</text>
        <dbReference type="Rhea" id="RHEA:13725"/>
        <dbReference type="ChEBI" id="CHEBI:15378"/>
        <dbReference type="ChEBI" id="CHEBI:57287"/>
        <dbReference type="ChEBI" id="CHEBI:57288"/>
        <dbReference type="ChEBI" id="CHEBI:57776"/>
        <dbReference type="ChEBI" id="CHEBI:58516"/>
        <dbReference type="EC" id="2.3.1.157"/>
    </reaction>
</comment>
<feature type="binding site" evidence="20">
    <location>
        <position position="120"/>
    </location>
    <ligand>
        <name>Mg(2+)</name>
        <dbReference type="ChEBI" id="CHEBI:18420"/>
    </ligand>
</feature>
<evidence type="ECO:0000256" key="6">
    <source>
        <dbReference type="ARBA" id="ARBA00022490"/>
    </source>
</evidence>
<keyword evidence="14 20" id="KW-0511">Multifunctional enzyme</keyword>
<evidence type="ECO:0000256" key="16">
    <source>
        <dbReference type="ARBA" id="ARBA00023316"/>
    </source>
</evidence>
<evidence type="ECO:0000259" key="21">
    <source>
        <dbReference type="Pfam" id="PF00483"/>
    </source>
</evidence>
<dbReference type="InterPro" id="IPR018357">
    <property type="entry name" value="Hexapep_transf_CS"/>
</dbReference>
<evidence type="ECO:0000256" key="11">
    <source>
        <dbReference type="ARBA" id="ARBA00022842"/>
    </source>
</evidence>
<evidence type="ECO:0000256" key="10">
    <source>
        <dbReference type="ARBA" id="ARBA00022737"/>
    </source>
</evidence>
<dbReference type="HOGENOM" id="CLU_029499_15_2_7"/>
<evidence type="ECO:0000256" key="8">
    <source>
        <dbReference type="ARBA" id="ARBA00022695"/>
    </source>
</evidence>
<name>V8C6Y9_9HELI</name>
<dbReference type="UniPathway" id="UPA00973"/>
<dbReference type="InterPro" id="IPR029044">
    <property type="entry name" value="Nucleotide-diphossugar_trans"/>
</dbReference>
<evidence type="ECO:0000256" key="12">
    <source>
        <dbReference type="ARBA" id="ARBA00022960"/>
    </source>
</evidence>
<dbReference type="SUPFAM" id="SSF53448">
    <property type="entry name" value="Nucleotide-diphospho-sugar transferases"/>
    <property type="match status" value="1"/>
</dbReference>
<evidence type="ECO:0000256" key="19">
    <source>
        <dbReference type="ARBA" id="ARBA00049628"/>
    </source>
</evidence>
<evidence type="ECO:0000313" key="23">
    <source>
        <dbReference type="Proteomes" id="UP000018731"/>
    </source>
</evidence>
<dbReference type="EMBL" id="AZJI01000007">
    <property type="protein sequence ID" value="ETD22837.1"/>
    <property type="molecule type" value="Genomic_DNA"/>
</dbReference>
<dbReference type="GO" id="GO:0008360">
    <property type="term" value="P:regulation of cell shape"/>
    <property type="evidence" value="ECO:0007669"/>
    <property type="project" value="UniProtKB-KW"/>
</dbReference>